<feature type="compositionally biased region" description="Low complexity" evidence="5">
    <location>
        <begin position="268"/>
        <end position="280"/>
    </location>
</feature>
<dbReference type="PANTHER" id="PTHR31499">
    <property type="entry name" value="MYB FAMILY TRANSCRIPTION FACTOR PHL11"/>
    <property type="match status" value="1"/>
</dbReference>
<feature type="region of interest" description="Disordered" evidence="5">
    <location>
        <begin position="256"/>
        <end position="282"/>
    </location>
</feature>
<dbReference type="AlphaFoldDB" id="A0A7I8LE92"/>
<feature type="compositionally biased region" description="Basic and acidic residues" evidence="5">
    <location>
        <begin position="343"/>
        <end position="356"/>
    </location>
</feature>
<feature type="region of interest" description="Disordered" evidence="5">
    <location>
        <begin position="421"/>
        <end position="475"/>
    </location>
</feature>
<dbReference type="FunFam" id="1.10.10.60:FF:000002">
    <property type="entry name" value="Myb family transcription factor"/>
    <property type="match status" value="1"/>
</dbReference>
<evidence type="ECO:0000313" key="7">
    <source>
        <dbReference type="EMBL" id="CAA7408333.1"/>
    </source>
</evidence>
<evidence type="ECO:0000259" key="6">
    <source>
        <dbReference type="PROSITE" id="PS51294"/>
    </source>
</evidence>
<dbReference type="NCBIfam" id="TIGR01557">
    <property type="entry name" value="myb_SHAQKYF"/>
    <property type="match status" value="1"/>
</dbReference>
<dbReference type="GO" id="GO:0003700">
    <property type="term" value="F:DNA-binding transcription factor activity"/>
    <property type="evidence" value="ECO:0007669"/>
    <property type="project" value="InterPro"/>
</dbReference>
<evidence type="ECO:0000313" key="8">
    <source>
        <dbReference type="Proteomes" id="UP000663760"/>
    </source>
</evidence>
<dbReference type="InterPro" id="IPR006447">
    <property type="entry name" value="Myb_dom_plants"/>
</dbReference>
<feature type="region of interest" description="Disordered" evidence="5">
    <location>
        <begin position="341"/>
        <end position="368"/>
    </location>
</feature>
<proteinExistence type="predicted"/>
<dbReference type="PANTHER" id="PTHR31499:SF80">
    <property type="entry name" value="HTH MYB-TYPE DOMAIN-CONTAINING PROTEIN"/>
    <property type="match status" value="1"/>
</dbReference>
<dbReference type="OrthoDB" id="551907at2759"/>
<dbReference type="InterPro" id="IPR017930">
    <property type="entry name" value="Myb_dom"/>
</dbReference>
<keyword evidence="4" id="KW-0539">Nucleus</keyword>
<sequence>MNPQEEKCSSEKGTLSCYSSTSADAYLAHGRLSTSLQVEVHNSAGPQNMLPYSFKRLSSDCETNKSFSQVSQSPNGRFSRSSTFCTSQFSSSSPISEAAHSRIKVLPFLPSLHKIEQPTSSAQSSSSPLILHGSICNVNSGSDDPDTLIKGLVNLSQDVSDGSFHEENYANDCVTFDERLELQILSDELGMAITGSEESPRLDEIYDKPQMLSKSDEICQPEAPAHHVLGLPQCNDISQPEGLDHHVLGLSQRSNICQHEGPTNHPLTTSQHSTSGSTHTNKQRLRWTLELHEQFVEAVKKLDGAEKATPKGVLKLMDVEGLTIYHVKSHLQKYRLAKYPPATKEERRTPLSEGRTEPAISKESNTSIKKNRQVMEALQMQIEVQKQLHKQLEVQRALQLRIEENARYLQRMLEEQQIVRDSDVHSEITEQLPGSNAEPPRAHSLNFTLPNQGEFKDSVTPPRPSWESEATDSNA</sequence>
<dbReference type="Pfam" id="PF14379">
    <property type="entry name" value="Myb_CC_LHEQLE"/>
    <property type="match status" value="1"/>
</dbReference>
<feature type="domain" description="HTH myb-type" evidence="6">
    <location>
        <begin position="279"/>
        <end position="339"/>
    </location>
</feature>
<evidence type="ECO:0000256" key="5">
    <source>
        <dbReference type="SAM" id="MobiDB-lite"/>
    </source>
</evidence>
<dbReference type="PROSITE" id="PS51294">
    <property type="entry name" value="HTH_MYB"/>
    <property type="match status" value="1"/>
</dbReference>
<keyword evidence="8" id="KW-1185">Reference proteome</keyword>
<keyword evidence="2" id="KW-0238">DNA-binding</keyword>
<dbReference type="InterPro" id="IPR046955">
    <property type="entry name" value="PHR1-like"/>
</dbReference>
<gene>
    <name evidence="7" type="ORF">SI8410_14019011</name>
</gene>
<organism evidence="7 8">
    <name type="scientific">Spirodela intermedia</name>
    <name type="common">Intermediate duckweed</name>
    <dbReference type="NCBI Taxonomy" id="51605"/>
    <lineage>
        <taxon>Eukaryota</taxon>
        <taxon>Viridiplantae</taxon>
        <taxon>Streptophyta</taxon>
        <taxon>Embryophyta</taxon>
        <taxon>Tracheophyta</taxon>
        <taxon>Spermatophyta</taxon>
        <taxon>Magnoliopsida</taxon>
        <taxon>Liliopsida</taxon>
        <taxon>Araceae</taxon>
        <taxon>Lemnoideae</taxon>
        <taxon>Spirodela</taxon>
    </lineage>
</organism>
<dbReference type="InterPro" id="IPR025756">
    <property type="entry name" value="Myb_CC_LHEQLE"/>
</dbReference>
<dbReference type="InterPro" id="IPR001005">
    <property type="entry name" value="SANT/Myb"/>
</dbReference>
<evidence type="ECO:0000256" key="2">
    <source>
        <dbReference type="ARBA" id="ARBA00023125"/>
    </source>
</evidence>
<dbReference type="Proteomes" id="UP000663760">
    <property type="component" value="Chromosome 14"/>
</dbReference>
<name>A0A7I8LE92_SPIIN</name>
<keyword evidence="1" id="KW-0805">Transcription regulation</keyword>
<accession>A0A7I8LE92</accession>
<dbReference type="InterPro" id="IPR009057">
    <property type="entry name" value="Homeodomain-like_sf"/>
</dbReference>
<protein>
    <recommendedName>
        <fullName evidence="6">HTH myb-type domain-containing protein</fullName>
    </recommendedName>
</protein>
<evidence type="ECO:0000256" key="1">
    <source>
        <dbReference type="ARBA" id="ARBA00023015"/>
    </source>
</evidence>
<reference evidence="7" key="1">
    <citation type="submission" date="2020-02" db="EMBL/GenBank/DDBJ databases">
        <authorList>
            <person name="Scholz U."/>
            <person name="Mascher M."/>
            <person name="Fiebig A."/>
        </authorList>
    </citation>
    <scope>NUCLEOTIDE SEQUENCE</scope>
</reference>
<dbReference type="Gene3D" id="1.10.10.60">
    <property type="entry name" value="Homeodomain-like"/>
    <property type="match status" value="1"/>
</dbReference>
<dbReference type="SUPFAM" id="SSF46689">
    <property type="entry name" value="Homeodomain-like"/>
    <property type="match status" value="1"/>
</dbReference>
<dbReference type="GO" id="GO:0003677">
    <property type="term" value="F:DNA binding"/>
    <property type="evidence" value="ECO:0007669"/>
    <property type="project" value="UniProtKB-KW"/>
</dbReference>
<dbReference type="EMBL" id="LR746277">
    <property type="protein sequence ID" value="CAA7408333.1"/>
    <property type="molecule type" value="Genomic_DNA"/>
</dbReference>
<evidence type="ECO:0000256" key="4">
    <source>
        <dbReference type="ARBA" id="ARBA00023242"/>
    </source>
</evidence>
<evidence type="ECO:0000256" key="3">
    <source>
        <dbReference type="ARBA" id="ARBA00023163"/>
    </source>
</evidence>
<dbReference type="Pfam" id="PF00249">
    <property type="entry name" value="Myb_DNA-binding"/>
    <property type="match status" value="1"/>
</dbReference>
<keyword evidence="3" id="KW-0804">Transcription</keyword>